<dbReference type="GeneID" id="73382327"/>
<evidence type="ECO:0000256" key="1">
    <source>
        <dbReference type="SAM" id="MobiDB-lite"/>
    </source>
</evidence>
<proteinExistence type="predicted"/>
<dbReference type="Proteomes" id="UP001202479">
    <property type="component" value="Unassembled WGS sequence"/>
</dbReference>
<evidence type="ECO:0000313" key="3">
    <source>
        <dbReference type="Proteomes" id="UP001202479"/>
    </source>
</evidence>
<reference evidence="2" key="1">
    <citation type="journal article" date="2022" name="DNA Res.">
        <title>Genome analysis of five recently described species of the CUG-Ser clade uncovers Candida theae as a new hybrid lineage with pathogenic potential in the Candida parapsilosis species complex.</title>
        <authorList>
            <person name="Mixao V."/>
            <person name="Del Olmo V."/>
            <person name="Hegedusova E."/>
            <person name="Saus E."/>
            <person name="Pryszcz L."/>
            <person name="Cillingova A."/>
            <person name="Nosek J."/>
            <person name="Gabaldon T."/>
        </authorList>
    </citation>
    <scope>NUCLEOTIDE SEQUENCE</scope>
    <source>
        <strain evidence="2">CBS 10844</strain>
    </source>
</reference>
<feature type="region of interest" description="Disordered" evidence="1">
    <location>
        <begin position="1"/>
        <end position="42"/>
    </location>
</feature>
<organism evidence="2 3">
    <name type="scientific">Candida oxycetoniae</name>
    <dbReference type="NCBI Taxonomy" id="497107"/>
    <lineage>
        <taxon>Eukaryota</taxon>
        <taxon>Fungi</taxon>
        <taxon>Dikarya</taxon>
        <taxon>Ascomycota</taxon>
        <taxon>Saccharomycotina</taxon>
        <taxon>Pichiomycetes</taxon>
        <taxon>Debaryomycetaceae</taxon>
        <taxon>Candida/Lodderomyces clade</taxon>
        <taxon>Candida</taxon>
    </lineage>
</organism>
<feature type="compositionally biased region" description="Polar residues" evidence="1">
    <location>
        <begin position="7"/>
        <end position="42"/>
    </location>
</feature>
<keyword evidence="3" id="KW-1185">Reference proteome</keyword>
<accession>A0AAI9ST29</accession>
<protein>
    <submittedName>
        <fullName evidence="2">Uncharacterized protein</fullName>
    </submittedName>
</protein>
<sequence>MGWLSFGSKNDSSQSSIVNGSAVPSTGQILQRSHQKLTSSESDIETTLNQLKAKSTSPDIKVESVNGKIKSSSDINHTIADFINQYPVNNMFEIDGEKDRNESIICTSNDQGGKTCLKLKINSIELFRCMQKLEYFCSLPNDINATYFECRKIQ</sequence>
<evidence type="ECO:0000313" key="2">
    <source>
        <dbReference type="EMBL" id="KAI3402473.2"/>
    </source>
</evidence>
<dbReference type="RefSeq" id="XP_049178222.1">
    <property type="nucleotide sequence ID" value="XM_049326181.1"/>
</dbReference>
<comment type="caution">
    <text evidence="2">The sequence shown here is derived from an EMBL/GenBank/DDBJ whole genome shotgun (WGS) entry which is preliminary data.</text>
</comment>
<dbReference type="EMBL" id="JAHUZD010000145">
    <property type="protein sequence ID" value="KAI3402473.2"/>
    <property type="molecule type" value="Genomic_DNA"/>
</dbReference>
<gene>
    <name evidence="2" type="ORF">KGF56_004714</name>
</gene>
<name>A0AAI9ST29_9ASCO</name>
<dbReference type="AlphaFoldDB" id="A0AAI9ST29"/>